<keyword evidence="2" id="KW-0238">DNA-binding</keyword>
<keyword evidence="3" id="KW-0804">Transcription</keyword>
<feature type="domain" description="HTH lacI-type" evidence="4">
    <location>
        <begin position="8"/>
        <end position="62"/>
    </location>
</feature>
<evidence type="ECO:0000259" key="5">
    <source>
        <dbReference type="PROSITE" id="PS50943"/>
    </source>
</evidence>
<protein>
    <submittedName>
        <fullName evidence="6">Transcriptional regulator</fullName>
    </submittedName>
</protein>
<organism evidence="6 7">
    <name type="scientific">Caldanaerobacter subterraneus subsp. tengcongensis (strain DSM 15242 / JCM 11007 / NBRC 100824 / MB4)</name>
    <name type="common">Thermoanaerobacter tengcongensis</name>
    <dbReference type="NCBI Taxonomy" id="273068"/>
    <lineage>
        <taxon>Bacteria</taxon>
        <taxon>Bacillati</taxon>
        <taxon>Bacillota</taxon>
        <taxon>Clostridia</taxon>
        <taxon>Thermoanaerobacterales</taxon>
        <taxon>Thermoanaerobacteraceae</taxon>
        <taxon>Caldanaerobacter</taxon>
    </lineage>
</organism>
<dbReference type="HOGENOM" id="CLU_037628_6_1_9"/>
<reference evidence="6 7" key="1">
    <citation type="journal article" date="2002" name="Genome Res.">
        <title>A complete sequence of the T. tengcongensis genome.</title>
        <authorList>
            <person name="Bao Q."/>
            <person name="Tian Y."/>
            <person name="Li W."/>
            <person name="Xu Z."/>
            <person name="Xuan Z."/>
            <person name="Hu S."/>
            <person name="Dong W."/>
            <person name="Yang J."/>
            <person name="Chen Y."/>
            <person name="Xue Y."/>
            <person name="Xu Y."/>
            <person name="Lai X."/>
            <person name="Huang L."/>
            <person name="Dong X."/>
            <person name="Ma Y."/>
            <person name="Ling L."/>
            <person name="Tan H."/>
            <person name="Chen R."/>
            <person name="Wang J."/>
            <person name="Yu J."/>
            <person name="Yang H."/>
        </authorList>
    </citation>
    <scope>NUCLEOTIDE SEQUENCE [LARGE SCALE GENOMIC DNA]</scope>
    <source>
        <strain evidence="7">DSM 15242 / JCM 11007 / NBRC 100824 / MB4</strain>
    </source>
</reference>
<dbReference type="InterPro" id="IPR001387">
    <property type="entry name" value="Cro/C1-type_HTH"/>
</dbReference>
<dbReference type="FunFam" id="1.10.260.40:FF:000002">
    <property type="entry name" value="HTH-type transcriptional repressor PurR"/>
    <property type="match status" value="1"/>
</dbReference>
<dbReference type="InterPro" id="IPR000843">
    <property type="entry name" value="HTH_LacI"/>
</dbReference>
<dbReference type="SUPFAM" id="SSF47413">
    <property type="entry name" value="lambda repressor-like DNA-binding domains"/>
    <property type="match status" value="1"/>
</dbReference>
<dbReference type="PROSITE" id="PS50932">
    <property type="entry name" value="HTH_LACI_2"/>
    <property type="match status" value="1"/>
</dbReference>
<keyword evidence="7" id="KW-1185">Reference proteome</keyword>
<dbReference type="PANTHER" id="PTHR30146">
    <property type="entry name" value="LACI-RELATED TRANSCRIPTIONAL REPRESSOR"/>
    <property type="match status" value="1"/>
</dbReference>
<evidence type="ECO:0000256" key="2">
    <source>
        <dbReference type="ARBA" id="ARBA00023125"/>
    </source>
</evidence>
<dbReference type="PANTHER" id="PTHR30146:SF109">
    <property type="entry name" value="HTH-TYPE TRANSCRIPTIONAL REGULATOR GALS"/>
    <property type="match status" value="1"/>
</dbReference>
<dbReference type="AlphaFoldDB" id="Q8RBQ4"/>
<dbReference type="Pfam" id="PF13377">
    <property type="entry name" value="Peripla_BP_3"/>
    <property type="match status" value="1"/>
</dbReference>
<proteinExistence type="predicted"/>
<evidence type="ECO:0000256" key="1">
    <source>
        <dbReference type="ARBA" id="ARBA00023015"/>
    </source>
</evidence>
<evidence type="ECO:0000313" key="7">
    <source>
        <dbReference type="Proteomes" id="UP000000555"/>
    </source>
</evidence>
<dbReference type="PROSITE" id="PS00356">
    <property type="entry name" value="HTH_LACI_1"/>
    <property type="match status" value="1"/>
</dbReference>
<feature type="domain" description="HTH cro/C1-type" evidence="5">
    <location>
        <begin position="9"/>
        <end position="52"/>
    </location>
</feature>
<dbReference type="GO" id="GO:0003700">
    <property type="term" value="F:DNA-binding transcription factor activity"/>
    <property type="evidence" value="ECO:0007669"/>
    <property type="project" value="TreeGrafter"/>
</dbReference>
<evidence type="ECO:0000313" key="6">
    <source>
        <dbReference type="EMBL" id="AAM24019.1"/>
    </source>
</evidence>
<dbReference type="CDD" id="cd06267">
    <property type="entry name" value="PBP1_LacI_sugar_binding-like"/>
    <property type="match status" value="1"/>
</dbReference>
<evidence type="ECO:0000259" key="4">
    <source>
        <dbReference type="PROSITE" id="PS50932"/>
    </source>
</evidence>
<dbReference type="Proteomes" id="UP000000555">
    <property type="component" value="Chromosome"/>
</dbReference>
<evidence type="ECO:0000256" key="3">
    <source>
        <dbReference type="ARBA" id="ARBA00023163"/>
    </source>
</evidence>
<sequence length="343" mass="38651">MKKQKSSPTIKDVAEYAGVSIKTVSRVINDSSEVTETTKKKVLDAIEKLGYRPNALAKSLRIKRTYTIGVIISDIANSFFGNVMKGIENVAIKNHYNIIFANSDENIEKEKMYYQFFIEKQVEGIIIIPAPGSQSYLKKHAGLIPMVFVDRKPKDWDGIVVKVNNEEGAYLLTKHLIEVHGYRSIVFLATELDIDPVGERFEGYKKAMEEANLKVRVIEGNRTIEDGCKAIEKVLFSNKPQAIFGCNHVMTLGAIKATKKYSLEVPRDIAVVGFDDFESGDVLRPYLTAVAQDPYKMGEYAAELLFKQITKNEFIKEKEIIIPVELKFRESCGCLYVSNKVVS</sequence>
<dbReference type="eggNOG" id="COG1609">
    <property type="taxonomic scope" value="Bacteria"/>
</dbReference>
<dbReference type="Gene3D" id="3.40.50.2300">
    <property type="match status" value="2"/>
</dbReference>
<dbReference type="PRINTS" id="PR00036">
    <property type="entry name" value="HTHLACI"/>
</dbReference>
<dbReference type="SUPFAM" id="SSF53822">
    <property type="entry name" value="Periplasmic binding protein-like I"/>
    <property type="match status" value="1"/>
</dbReference>
<dbReference type="PROSITE" id="PS50943">
    <property type="entry name" value="HTH_CROC1"/>
    <property type="match status" value="1"/>
</dbReference>
<dbReference type="Gene3D" id="1.10.260.40">
    <property type="entry name" value="lambda repressor-like DNA-binding domains"/>
    <property type="match status" value="1"/>
</dbReference>
<dbReference type="OrthoDB" id="9784962at2"/>
<dbReference type="Pfam" id="PF00356">
    <property type="entry name" value="LacI"/>
    <property type="match status" value="1"/>
</dbReference>
<dbReference type="InterPro" id="IPR010982">
    <property type="entry name" value="Lambda_DNA-bd_dom_sf"/>
</dbReference>
<dbReference type="RefSeq" id="WP_011025157.1">
    <property type="nucleotide sequence ID" value="NC_003869.1"/>
</dbReference>
<name>Q8RBQ4_CALS4</name>
<dbReference type="GO" id="GO:0000976">
    <property type="term" value="F:transcription cis-regulatory region binding"/>
    <property type="evidence" value="ECO:0007669"/>
    <property type="project" value="TreeGrafter"/>
</dbReference>
<dbReference type="STRING" id="273068.TTE0760"/>
<dbReference type="InterPro" id="IPR046335">
    <property type="entry name" value="LacI/GalR-like_sensor"/>
</dbReference>
<dbReference type="SMART" id="SM00354">
    <property type="entry name" value="HTH_LACI"/>
    <property type="match status" value="1"/>
</dbReference>
<dbReference type="EMBL" id="AE008691">
    <property type="protein sequence ID" value="AAM24019.1"/>
    <property type="molecule type" value="Genomic_DNA"/>
</dbReference>
<dbReference type="KEGG" id="tte:TTE0760"/>
<keyword evidence="1" id="KW-0805">Transcription regulation</keyword>
<dbReference type="InterPro" id="IPR028082">
    <property type="entry name" value="Peripla_BP_I"/>
</dbReference>
<accession>Q8RBQ4</accession>
<dbReference type="CDD" id="cd01392">
    <property type="entry name" value="HTH_LacI"/>
    <property type="match status" value="1"/>
</dbReference>
<gene>
    <name evidence="6" type="primary">PurR5</name>
    <name evidence="6" type="ordered locus">TTE0760</name>
</gene>